<dbReference type="OrthoDB" id="10368313at2759"/>
<keyword evidence="2" id="KW-1185">Reference proteome</keyword>
<evidence type="ECO:0000313" key="1">
    <source>
        <dbReference type="EMBL" id="SCV69227.1"/>
    </source>
</evidence>
<proteinExistence type="predicted"/>
<reference evidence="2" key="1">
    <citation type="submission" date="2016-09" db="EMBL/GenBank/DDBJ databases">
        <authorList>
            <person name="Jeantristanb JTB J.-T."/>
            <person name="Ricardo R."/>
        </authorList>
    </citation>
    <scope>NUCLEOTIDE SEQUENCE [LARGE SCALE GENOMIC DNA]</scope>
</reference>
<evidence type="ECO:0000313" key="2">
    <source>
        <dbReference type="Proteomes" id="UP000198372"/>
    </source>
</evidence>
<accession>A0A238F7V1</accession>
<protein>
    <submittedName>
        <fullName evidence="1">BQ2448_2247 protein</fullName>
    </submittedName>
</protein>
<gene>
    <name evidence="1" type="ORF">BQ2448_2247</name>
</gene>
<organism evidence="1 2">
    <name type="scientific">Microbotryum intermedium</name>
    <dbReference type="NCBI Taxonomy" id="269621"/>
    <lineage>
        <taxon>Eukaryota</taxon>
        <taxon>Fungi</taxon>
        <taxon>Dikarya</taxon>
        <taxon>Basidiomycota</taxon>
        <taxon>Pucciniomycotina</taxon>
        <taxon>Microbotryomycetes</taxon>
        <taxon>Microbotryales</taxon>
        <taxon>Microbotryaceae</taxon>
        <taxon>Microbotryum</taxon>
    </lineage>
</organism>
<dbReference type="AlphaFoldDB" id="A0A238F7V1"/>
<dbReference type="Proteomes" id="UP000198372">
    <property type="component" value="Unassembled WGS sequence"/>
</dbReference>
<dbReference type="EMBL" id="FMSP01000004">
    <property type="protein sequence ID" value="SCV69227.1"/>
    <property type="molecule type" value="Genomic_DNA"/>
</dbReference>
<name>A0A238F7V1_9BASI</name>
<sequence>MFLSEASPKTFQMFRAGGVESEDVFWTESNLSVSTEDDVRTVVWKSSRLQALESSRGMLGV</sequence>